<dbReference type="OrthoDB" id="29056at2157"/>
<proteinExistence type="predicted"/>
<dbReference type="EMBL" id="CP002590">
    <property type="protein sequence ID" value="AEA11609.1"/>
    <property type="molecule type" value="Genomic_DNA"/>
</dbReference>
<dbReference type="HOGENOM" id="CLU_1575037_0_0_2"/>
<keyword evidence="2" id="KW-1185">Reference proteome</keyword>
<dbReference type="KEGG" id="tuz:TUZN_0106"/>
<dbReference type="GeneID" id="10359658"/>
<name>F2L1D9_THEU7</name>
<reference evidence="1 2" key="1">
    <citation type="journal article" date="2011" name="J. Bacteriol.">
        <title>Complete genome sequence of the thermoacidophilic crenarchaeon Thermoproteus uzoniensis 768-20.</title>
        <authorList>
            <person name="Mardanov A.V."/>
            <person name="Gumerov V.M."/>
            <person name="Beletsky A.V."/>
            <person name="Prokofeva M.I."/>
            <person name="Bonch-Osmolovskaya E.A."/>
            <person name="Ravin N.V."/>
            <person name="Skryabin K.G."/>
        </authorList>
    </citation>
    <scope>NUCLEOTIDE SEQUENCE [LARGE SCALE GENOMIC DNA]</scope>
    <source>
        <strain evidence="1 2">768-20</strain>
    </source>
</reference>
<protein>
    <submittedName>
        <fullName evidence="1">Uncharacterized protein</fullName>
    </submittedName>
</protein>
<sequence length="169" mass="17379">MRRIWIVAAAAALAVVAAYIAYAAGQQTATYPAGHRPGYNAVSCPPGVAVRPHGWPANASAYPPTAENLTVAMSSGQVSLDLRLVGIVRGPYGVAQVVAGSGVVEAGGRTYSVESAFGVVGRGAFALRLYTGDALIYVAYRGGIYRAVVQPLGAAQMTVYYGNATAQIT</sequence>
<dbReference type="RefSeq" id="WP_013678945.1">
    <property type="nucleotide sequence ID" value="NC_015315.1"/>
</dbReference>
<dbReference type="Proteomes" id="UP000008138">
    <property type="component" value="Chromosome"/>
</dbReference>
<accession>F2L1D9</accession>
<dbReference type="AlphaFoldDB" id="F2L1D9"/>
<dbReference type="STRING" id="999630.TUZN_0106"/>
<evidence type="ECO:0000313" key="1">
    <source>
        <dbReference type="EMBL" id="AEA11609.1"/>
    </source>
</evidence>
<gene>
    <name evidence="1" type="ordered locus">TUZN_0106</name>
</gene>
<reference key="2">
    <citation type="submission" date="2011-03" db="EMBL/GenBank/DDBJ databases">
        <title>Complete genome sequence of the thermoacidophilic crenarchaeon Thermoproteus uzoniensis 768-20.</title>
        <authorList>
            <person name="Mardanov A.V."/>
            <person name="Gumerov V.M."/>
            <person name="Beletsky A.V."/>
            <person name="Prokofeva M.I."/>
            <person name="Bonch-Osmolovskaya E.A."/>
            <person name="Ravin N.V."/>
            <person name="Skryabin K.G."/>
        </authorList>
    </citation>
    <scope>NUCLEOTIDE SEQUENCE</scope>
    <source>
        <strain>768-20</strain>
    </source>
</reference>
<organism evidence="1 2">
    <name type="scientific">Thermoproteus uzoniensis (strain 768-20)</name>
    <dbReference type="NCBI Taxonomy" id="999630"/>
    <lineage>
        <taxon>Archaea</taxon>
        <taxon>Thermoproteota</taxon>
        <taxon>Thermoprotei</taxon>
        <taxon>Thermoproteales</taxon>
        <taxon>Thermoproteaceae</taxon>
        <taxon>Thermoproteus</taxon>
    </lineage>
</organism>
<dbReference type="eggNOG" id="arCOG05555">
    <property type="taxonomic scope" value="Archaea"/>
</dbReference>
<evidence type="ECO:0000313" key="2">
    <source>
        <dbReference type="Proteomes" id="UP000008138"/>
    </source>
</evidence>